<dbReference type="AlphaFoldDB" id="A0A0L6JWW0"/>
<keyword evidence="5" id="KW-1185">Reference proteome</keyword>
<dbReference type="RefSeq" id="WP_050753935.1">
    <property type="nucleotide sequence ID" value="NZ_JQKC01000010.1"/>
</dbReference>
<feature type="domain" description="Dockerin" evidence="3">
    <location>
        <begin position="589"/>
        <end position="654"/>
    </location>
</feature>
<dbReference type="PROSITE" id="PS51766">
    <property type="entry name" value="DOCKERIN"/>
    <property type="match status" value="1"/>
</dbReference>
<keyword evidence="4" id="KW-0946">Virion</keyword>
<dbReference type="Pfam" id="PF08757">
    <property type="entry name" value="CotH"/>
    <property type="match status" value="1"/>
</dbReference>
<dbReference type="Pfam" id="PF00404">
    <property type="entry name" value="Dockerin_1"/>
    <property type="match status" value="1"/>
</dbReference>
<dbReference type="InterPro" id="IPR013783">
    <property type="entry name" value="Ig-like_fold"/>
</dbReference>
<keyword evidence="4" id="KW-0167">Capsid protein</keyword>
<dbReference type="GO" id="GO:0004553">
    <property type="term" value="F:hydrolase activity, hydrolyzing O-glycosyl compounds"/>
    <property type="evidence" value="ECO:0007669"/>
    <property type="project" value="InterPro"/>
</dbReference>
<dbReference type="InterPro" id="IPR000601">
    <property type="entry name" value="PKD_dom"/>
</dbReference>
<accession>A0A0L6JWW0</accession>
<dbReference type="Proteomes" id="UP000036923">
    <property type="component" value="Unassembled WGS sequence"/>
</dbReference>
<evidence type="ECO:0000313" key="5">
    <source>
        <dbReference type="Proteomes" id="UP000036923"/>
    </source>
</evidence>
<dbReference type="eggNOG" id="COG3291">
    <property type="taxonomic scope" value="Bacteria"/>
</dbReference>
<dbReference type="InterPro" id="IPR018247">
    <property type="entry name" value="EF_Hand_1_Ca_BS"/>
</dbReference>
<dbReference type="SMART" id="SM00089">
    <property type="entry name" value="PKD"/>
    <property type="match status" value="1"/>
</dbReference>
<dbReference type="Gene3D" id="2.60.40.10">
    <property type="entry name" value="Immunoglobulins"/>
    <property type="match status" value="1"/>
</dbReference>
<dbReference type="InterPro" id="IPR036439">
    <property type="entry name" value="Dockerin_dom_sf"/>
</dbReference>
<proteinExistence type="predicted"/>
<feature type="signal peptide" evidence="1">
    <location>
        <begin position="1"/>
        <end position="29"/>
    </location>
</feature>
<dbReference type="EMBL" id="LGTC01000001">
    <property type="protein sequence ID" value="KNY30346.1"/>
    <property type="molecule type" value="Genomic_DNA"/>
</dbReference>
<dbReference type="Pfam" id="PF18911">
    <property type="entry name" value="PKD_4"/>
    <property type="match status" value="1"/>
</dbReference>
<dbReference type="PROSITE" id="PS50093">
    <property type="entry name" value="PKD"/>
    <property type="match status" value="1"/>
</dbReference>
<evidence type="ECO:0000259" key="3">
    <source>
        <dbReference type="PROSITE" id="PS51766"/>
    </source>
</evidence>
<dbReference type="InterPro" id="IPR002105">
    <property type="entry name" value="Dockerin_1_rpt"/>
</dbReference>
<dbReference type="STRING" id="398512.Bccel_5626"/>
<dbReference type="PANTHER" id="PTHR40050">
    <property type="entry name" value="INNER SPORE COAT PROTEIN H"/>
    <property type="match status" value="1"/>
</dbReference>
<dbReference type="PANTHER" id="PTHR40050:SF1">
    <property type="entry name" value="INNER SPORE COAT PROTEIN H"/>
    <property type="match status" value="1"/>
</dbReference>
<dbReference type="PROSITE" id="PS00448">
    <property type="entry name" value="CLOS_CELLULOSOME_RPT"/>
    <property type="match status" value="1"/>
</dbReference>
<protein>
    <submittedName>
        <fullName evidence="4">Spore coat protein CotH</fullName>
    </submittedName>
</protein>
<dbReference type="OrthoDB" id="9798386at2"/>
<feature type="domain" description="PKD" evidence="2">
    <location>
        <begin position="70"/>
        <end position="122"/>
    </location>
</feature>
<dbReference type="CDD" id="cd00146">
    <property type="entry name" value="PKD"/>
    <property type="match status" value="1"/>
</dbReference>
<reference evidence="5" key="1">
    <citation type="submission" date="2015-07" db="EMBL/GenBank/DDBJ databases">
        <title>Near-Complete Genome Sequence of the Cellulolytic Bacterium Bacteroides (Pseudobacteroides) cellulosolvens ATCC 35603.</title>
        <authorList>
            <person name="Dassa B."/>
            <person name="Utturkar S.M."/>
            <person name="Klingeman D.M."/>
            <person name="Hurt R.A."/>
            <person name="Keller M."/>
            <person name="Xu J."/>
            <person name="Reddy Y.H.K."/>
            <person name="Borovok I."/>
            <person name="Grinberg I.R."/>
            <person name="Lamed R."/>
            <person name="Zhivin O."/>
            <person name="Bayer E.A."/>
            <person name="Brown S.D."/>
        </authorList>
    </citation>
    <scope>NUCLEOTIDE SEQUENCE [LARGE SCALE GENOMIC DNA]</scope>
    <source>
        <strain evidence="5">DSM 2933</strain>
    </source>
</reference>
<dbReference type="InterPro" id="IPR022409">
    <property type="entry name" value="PKD/Chitinase_dom"/>
</dbReference>
<dbReference type="SUPFAM" id="SSF63446">
    <property type="entry name" value="Type I dockerin domain"/>
    <property type="match status" value="1"/>
</dbReference>
<name>A0A0L6JWW0_9FIRM</name>
<dbReference type="PROSITE" id="PS00018">
    <property type="entry name" value="EF_HAND_1"/>
    <property type="match status" value="2"/>
</dbReference>
<dbReference type="eggNOG" id="COG5337">
    <property type="taxonomic scope" value="Bacteria"/>
</dbReference>
<evidence type="ECO:0000256" key="1">
    <source>
        <dbReference type="SAM" id="SignalP"/>
    </source>
</evidence>
<dbReference type="InterPro" id="IPR014867">
    <property type="entry name" value="Spore_coat_CotH_CotH2/3/7"/>
</dbReference>
<organism evidence="4 5">
    <name type="scientific">Pseudobacteroides cellulosolvens ATCC 35603 = DSM 2933</name>
    <dbReference type="NCBI Taxonomy" id="398512"/>
    <lineage>
        <taxon>Bacteria</taxon>
        <taxon>Bacillati</taxon>
        <taxon>Bacillota</taxon>
        <taxon>Clostridia</taxon>
        <taxon>Eubacteriales</taxon>
        <taxon>Oscillospiraceae</taxon>
        <taxon>Pseudobacteroides</taxon>
    </lineage>
</organism>
<evidence type="ECO:0000259" key="2">
    <source>
        <dbReference type="PROSITE" id="PS50093"/>
    </source>
</evidence>
<feature type="chain" id="PRO_5005566372" evidence="1">
    <location>
        <begin position="30"/>
        <end position="654"/>
    </location>
</feature>
<dbReference type="GO" id="GO:0000272">
    <property type="term" value="P:polysaccharide catabolic process"/>
    <property type="evidence" value="ECO:0007669"/>
    <property type="project" value="InterPro"/>
</dbReference>
<keyword evidence="1" id="KW-0732">Signal</keyword>
<comment type="caution">
    <text evidence="4">The sequence shown here is derived from an EMBL/GenBank/DDBJ whole genome shotgun (WGS) entry which is preliminary data.</text>
</comment>
<dbReference type="InterPro" id="IPR016134">
    <property type="entry name" value="Dockerin_dom"/>
</dbReference>
<dbReference type="InterPro" id="IPR035986">
    <property type="entry name" value="PKD_dom_sf"/>
</dbReference>
<dbReference type="Gene3D" id="2.60.40.4130">
    <property type="match status" value="1"/>
</dbReference>
<gene>
    <name evidence="4" type="ORF">Bccel_5626</name>
</gene>
<evidence type="ECO:0000313" key="4">
    <source>
        <dbReference type="EMBL" id="KNY30346.1"/>
    </source>
</evidence>
<dbReference type="PATRIC" id="fig|398512.5.peg.5901"/>
<sequence length="654" mass="73329" precursor="true">MYYRKISKLVISFLITAVMCSSIFSVNFAADTKSIEAKFEISNITPALNEVVTFDASASTAAEGGEGEKGEIVSYEWDFEDGSSADGAIVTRSFAETDDYNVILTVKDSNGNMAFKKKKIFVGRPQGWTEKTHSKSADPDYGLLFPDDKVLRIDIKMSPDNYQKIKTDLQNIFANIPQFPVGQIPSFPEGGIPQFPGGEMPPIPGGGIPPFPEGEWPDIPGMDFQDPIYVPVTVSYNGNTWFKVGFRYKGNSSLMSLRDKTKLPFRLNFDKFEDENPEVNNQRFYGFSSMTFGNCWNDNSFMREKVAGEVFREGGVPAAKSSFCRVYVDTGNGPKYWGLYTMTEDPSDAMLKDQFGNAKGNCYKPEGAGASWTSPFIEEAFIKENNEEDADWGDVQSAHEALFADNTDKEVWRSNLEKYFNVRGFLKWLAINTAMVNWDSYGIMAHNYYLYNDKDKGLTWIAWDHNLSMSKGIMGKVLSLSLNEVTDKWPLIRKLLDDPVYNNLYHYEMRKVIKGCMNADKISSKVKAYQTLIKPYVVGEEGETNDATLLVGGEAAFNSACDGIINHIISRQKEVNEYLKTVSITPPSPKVTFKQVDLNHDDIINMDDIIIMAKAFNTAKGHESYNAACDFNEDGCINLLDIAVISKMFGQNKD</sequence>
<dbReference type="SUPFAM" id="SSF49299">
    <property type="entry name" value="PKD domain"/>
    <property type="match status" value="1"/>
</dbReference>